<dbReference type="PANTHER" id="PTHR30050">
    <property type="entry name" value="CHROMOSOMAL REPLICATION INITIATOR PROTEIN DNAA"/>
    <property type="match status" value="1"/>
</dbReference>
<dbReference type="AlphaFoldDB" id="A0A533I922"/>
<name>A0A533I922_PARDE</name>
<reference evidence="1 2" key="1">
    <citation type="journal article" date="2017" name="Nat. Commun.">
        <title>In situ click chemistry generation of cyclooxygenase-2 inhibitors.</title>
        <authorList>
            <person name="Bhardwaj A."/>
            <person name="Kaur J."/>
            <person name="Wuest M."/>
            <person name="Wuest F."/>
        </authorList>
    </citation>
    <scope>NUCLEOTIDE SEQUENCE [LARGE SCALE GENOMIC DNA]</scope>
    <source>
        <strain evidence="1">S2_012_000_R3_94</strain>
    </source>
</reference>
<sequence length="232" mass="25022">MARQLTLDLALEPALGREDFLVTPANALALATLDDPGVWPQARMLLIGPEGSGKTHLATIWADETGAALIPARALRIDNLDLMAREAGALVVEDADRAAGNPSGEQALFHLWNLSAERNCRLLLTARDAPGVWRLSLPDLVSRMGAMPVTRIGSPDEGLLAAVLVKLLADRQLSAPAGLIEWLVLRMDRDLGLARRLVAALDTETMAARRPLTRQLAGDLLMKLTEDQPARP</sequence>
<dbReference type="InterPro" id="IPR027417">
    <property type="entry name" value="P-loop_NTPase"/>
</dbReference>
<organism evidence="1 2">
    <name type="scientific">Paracoccus denitrificans</name>
    <dbReference type="NCBI Taxonomy" id="266"/>
    <lineage>
        <taxon>Bacteria</taxon>
        <taxon>Pseudomonadati</taxon>
        <taxon>Pseudomonadota</taxon>
        <taxon>Alphaproteobacteria</taxon>
        <taxon>Rhodobacterales</taxon>
        <taxon>Paracoccaceae</taxon>
        <taxon>Paracoccus</taxon>
    </lineage>
</organism>
<dbReference type="SUPFAM" id="SSF52540">
    <property type="entry name" value="P-loop containing nucleoside triphosphate hydrolases"/>
    <property type="match status" value="1"/>
</dbReference>
<comment type="caution">
    <text evidence="1">The sequence shown here is derived from an EMBL/GenBank/DDBJ whole genome shotgun (WGS) entry which is preliminary data.</text>
</comment>
<proteinExistence type="predicted"/>
<evidence type="ECO:0000313" key="2">
    <source>
        <dbReference type="Proteomes" id="UP000315344"/>
    </source>
</evidence>
<dbReference type="EMBL" id="VAFL01000005">
    <property type="protein sequence ID" value="TKW66954.1"/>
    <property type="molecule type" value="Genomic_DNA"/>
</dbReference>
<dbReference type="GO" id="GO:0005886">
    <property type="term" value="C:plasma membrane"/>
    <property type="evidence" value="ECO:0007669"/>
    <property type="project" value="TreeGrafter"/>
</dbReference>
<dbReference type="GO" id="GO:0006270">
    <property type="term" value="P:DNA replication initiation"/>
    <property type="evidence" value="ECO:0007669"/>
    <property type="project" value="TreeGrafter"/>
</dbReference>
<dbReference type="Gene3D" id="1.10.8.60">
    <property type="match status" value="1"/>
</dbReference>
<protein>
    <submittedName>
        <fullName evidence="1">Chromosomal replication initiator DnaA</fullName>
    </submittedName>
</protein>
<accession>A0A533I922</accession>
<dbReference type="Gene3D" id="3.40.50.300">
    <property type="entry name" value="P-loop containing nucleotide triphosphate hydrolases"/>
    <property type="match status" value="1"/>
</dbReference>
<gene>
    <name evidence="1" type="ORF">DI616_07720</name>
</gene>
<dbReference type="Proteomes" id="UP000315344">
    <property type="component" value="Unassembled WGS sequence"/>
</dbReference>
<evidence type="ECO:0000313" key="1">
    <source>
        <dbReference type="EMBL" id="TKW66954.1"/>
    </source>
</evidence>
<dbReference type="GO" id="GO:0003688">
    <property type="term" value="F:DNA replication origin binding"/>
    <property type="evidence" value="ECO:0007669"/>
    <property type="project" value="TreeGrafter"/>
</dbReference>
<dbReference type="PANTHER" id="PTHR30050:SF5">
    <property type="entry name" value="DNAA REGULATORY INACTIVATOR HDA"/>
    <property type="match status" value="1"/>
</dbReference>